<dbReference type="GO" id="GO:0004609">
    <property type="term" value="F:phosphatidylserine decarboxylase activity"/>
    <property type="evidence" value="ECO:0007669"/>
    <property type="project" value="UniProtKB-UniRule"/>
</dbReference>
<dbReference type="GO" id="GO:0006646">
    <property type="term" value="P:phosphatidylethanolamine biosynthetic process"/>
    <property type="evidence" value="ECO:0007669"/>
    <property type="project" value="UniProtKB-UniRule"/>
</dbReference>
<dbReference type="EC" id="4.1.1.65" evidence="12"/>
<feature type="transmembrane region" description="Helical" evidence="13">
    <location>
        <begin position="15"/>
        <end position="32"/>
    </location>
</feature>
<keyword evidence="4 12" id="KW-0210">Decarboxylase</keyword>
<sequence length="314" mass="37095">MFYYFILNLFWRINLFFYIKYFLNIFFSIRCFTKFAGWLSNKKLGIFTSIFIKIFIWFYKINILEFEIQNISHYNTFNDFFTRKLLRKFRPIDFNINSLIFPADGIISQFGIIKNDSLIQAKRFYFSLTSLLADNIIMANKFINGSFLTIYLPPYTCHRIYMPCDGLLREVVYIPGKLYSVSFFSMRSLPNLFIKNERMIFYFDTKFGLLAQVLIGASLVGSIETIWSKIINFNKKDGVVKRWINNSLDINTRFYLLKGEEVGYFRLGSTIINLFPFKKIKVEKNIFVNKNVNFGSVMGKGNIINNNILNDCLK</sequence>
<evidence type="ECO:0000313" key="14">
    <source>
        <dbReference type="EMBL" id="AXN02231.1"/>
    </source>
</evidence>
<evidence type="ECO:0000256" key="5">
    <source>
        <dbReference type="ARBA" id="ARBA00023098"/>
    </source>
</evidence>
<evidence type="ECO:0000256" key="11">
    <source>
        <dbReference type="ARBA" id="ARBA00023317"/>
    </source>
</evidence>
<dbReference type="KEGG" id="ppet:C9I82_265"/>
<feature type="site" description="Cleavage (non-hydrolytic); by autocatalysis" evidence="12">
    <location>
        <begin position="268"/>
        <end position="269"/>
    </location>
</feature>
<feature type="transmembrane region" description="Helical" evidence="13">
    <location>
        <begin position="44"/>
        <end position="61"/>
    </location>
</feature>
<evidence type="ECO:0000256" key="6">
    <source>
        <dbReference type="ARBA" id="ARBA00023136"/>
    </source>
</evidence>
<comment type="function">
    <text evidence="12">Catalyzes the formation of phosphatidylethanolamine (PtdEtn) from phosphatidylserine (PtdSer).</text>
</comment>
<name>A0A346DZS6_9ENTR</name>
<keyword evidence="9 12" id="KW-0456">Lyase</keyword>
<evidence type="ECO:0000256" key="1">
    <source>
        <dbReference type="ARBA" id="ARBA00005189"/>
    </source>
</evidence>
<organism evidence="14 15">
    <name type="scientific">Candidatus Purcelliella pentastirinorum</name>
    <dbReference type="NCBI Taxonomy" id="472834"/>
    <lineage>
        <taxon>Bacteria</taxon>
        <taxon>Pseudomonadati</taxon>
        <taxon>Pseudomonadota</taxon>
        <taxon>Gammaproteobacteria</taxon>
        <taxon>Enterobacterales</taxon>
        <taxon>Enterobacteriaceae</taxon>
        <taxon>Candidatus Purcelliella</taxon>
    </lineage>
</organism>
<accession>A0A346DZS6</accession>
<keyword evidence="10 12" id="KW-1208">Phospholipid metabolism</keyword>
<evidence type="ECO:0000256" key="9">
    <source>
        <dbReference type="ARBA" id="ARBA00023239"/>
    </source>
</evidence>
<comment type="catalytic activity">
    <reaction evidence="12">
        <text>a 1,2-diacyl-sn-glycero-3-phospho-L-serine + H(+) = a 1,2-diacyl-sn-glycero-3-phosphoethanolamine + CO2</text>
        <dbReference type="Rhea" id="RHEA:20828"/>
        <dbReference type="ChEBI" id="CHEBI:15378"/>
        <dbReference type="ChEBI" id="CHEBI:16526"/>
        <dbReference type="ChEBI" id="CHEBI:57262"/>
        <dbReference type="ChEBI" id="CHEBI:64612"/>
        <dbReference type="EC" id="4.1.1.65"/>
    </reaction>
</comment>
<evidence type="ECO:0000256" key="4">
    <source>
        <dbReference type="ARBA" id="ARBA00022793"/>
    </source>
</evidence>
<evidence type="ECO:0000256" key="8">
    <source>
        <dbReference type="ARBA" id="ARBA00023209"/>
    </source>
</evidence>
<dbReference type="InterPro" id="IPR033177">
    <property type="entry name" value="PSD-B"/>
</dbReference>
<dbReference type="InterPro" id="IPR003817">
    <property type="entry name" value="PS_Dcarbxylase"/>
</dbReference>
<gene>
    <name evidence="12" type="primary">psd</name>
    <name evidence="14" type="ORF">C9I82_265</name>
</gene>
<keyword evidence="3 12" id="KW-0444">Lipid biosynthesis</keyword>
<feature type="active site" description="Charge relay system; for autoendoproteolytic cleavage activity" evidence="12">
    <location>
        <position position="104"/>
    </location>
</feature>
<comment type="pathway">
    <text evidence="12">Phospholipid metabolism; phosphatidylethanolamine biosynthesis; phosphatidylethanolamine from CDP-diacylglycerol: step 2/2.</text>
</comment>
<comment type="pathway">
    <text evidence="1">Lipid metabolism.</text>
</comment>
<comment type="caution">
    <text evidence="12">Lacks conserved residue(s) required for the propagation of feature annotation.</text>
</comment>
<dbReference type="OrthoDB" id="9802030at2"/>
<dbReference type="EMBL" id="CP028374">
    <property type="protein sequence ID" value="AXN02231.1"/>
    <property type="molecule type" value="Genomic_DNA"/>
</dbReference>
<keyword evidence="5 12" id="KW-0443">Lipid metabolism</keyword>
<keyword evidence="8 12" id="KW-0594">Phospholipid biosynthesis</keyword>
<evidence type="ECO:0000256" key="13">
    <source>
        <dbReference type="SAM" id="Phobius"/>
    </source>
</evidence>
<dbReference type="PANTHER" id="PTHR10067">
    <property type="entry name" value="PHOSPHATIDYLSERINE DECARBOXYLASE"/>
    <property type="match status" value="1"/>
</dbReference>
<feature type="chain" id="PRO_5023340068" description="Phosphatidylserine decarboxylase alpha chain" evidence="12">
    <location>
        <begin position="269"/>
        <end position="314"/>
    </location>
</feature>
<keyword evidence="6 12" id="KW-0472">Membrane</keyword>
<dbReference type="PANTHER" id="PTHR10067:SF6">
    <property type="entry name" value="PHOSPHATIDYLSERINE DECARBOXYLASE PROENZYME, MITOCHONDRIAL"/>
    <property type="match status" value="1"/>
</dbReference>
<evidence type="ECO:0000313" key="15">
    <source>
        <dbReference type="Proteomes" id="UP000256856"/>
    </source>
</evidence>
<dbReference type="Proteomes" id="UP000256856">
    <property type="component" value="Chromosome"/>
</dbReference>
<comment type="subcellular location">
    <subcellularLocation>
        <location evidence="12">Cell membrane</location>
        <topology evidence="12">Peripheral membrane protein</topology>
    </subcellularLocation>
</comment>
<evidence type="ECO:0000256" key="12">
    <source>
        <dbReference type="HAMAP-Rule" id="MF_00662"/>
    </source>
</evidence>
<feature type="active site" description="Charge relay system; for autoendoproteolytic cleavage activity" evidence="12">
    <location>
        <position position="269"/>
    </location>
</feature>
<protein>
    <recommendedName>
        <fullName evidence="12">Phosphatidylserine decarboxylase proenzyme</fullName>
        <ecNumber evidence="12">4.1.1.65</ecNumber>
    </recommendedName>
    <component>
        <recommendedName>
            <fullName evidence="12">Phosphatidylserine decarboxylase alpha chain</fullName>
        </recommendedName>
    </component>
    <component>
        <recommendedName>
            <fullName evidence="12">Phosphatidylserine decarboxylase beta chain</fullName>
        </recommendedName>
    </component>
</protein>
<keyword evidence="13" id="KW-0812">Transmembrane</keyword>
<proteinExistence type="inferred from homology"/>
<keyword evidence="11 12" id="KW-0670">Pyruvate</keyword>
<evidence type="ECO:0000256" key="7">
    <source>
        <dbReference type="ARBA" id="ARBA00023145"/>
    </source>
</evidence>
<reference evidence="14 15" key="1">
    <citation type="submission" date="2018-03" db="EMBL/GenBank/DDBJ databases">
        <title>A parallel universe: an anciently diverged bacterial symbiosis in a Hawaiian planthopper (Hemiptera: Cixiidae) reveals rearranged nutritional responsibilities.</title>
        <authorList>
            <person name="Bennett G."/>
            <person name="Mao M."/>
        </authorList>
    </citation>
    <scope>NUCLEOTIDE SEQUENCE [LARGE SCALE GENOMIC DNA]</scope>
    <source>
        <strain evidence="14 15">OLIH</strain>
    </source>
</reference>
<evidence type="ECO:0000256" key="2">
    <source>
        <dbReference type="ARBA" id="ARBA00022475"/>
    </source>
</evidence>
<keyword evidence="15" id="KW-1185">Reference proteome</keyword>
<dbReference type="GO" id="GO:0005886">
    <property type="term" value="C:plasma membrane"/>
    <property type="evidence" value="ECO:0007669"/>
    <property type="project" value="UniProtKB-SubCell"/>
</dbReference>
<dbReference type="UniPathway" id="UPA00558">
    <property type="reaction ID" value="UER00616"/>
</dbReference>
<dbReference type="HAMAP" id="MF_00662">
    <property type="entry name" value="PS_decarb_PSD_B_type1"/>
    <property type="match status" value="1"/>
</dbReference>
<comment type="PTM">
    <text evidence="12">Is synthesized initially as an inactive proenzyme. Formation of the active enzyme involves a self-maturation process in which the active site pyruvoyl group is generated from an internal serine residue via an autocatalytic post-translational modification. Two non-identical subunits are generated from the proenzyme in this reaction, and the pyruvate is formed at the N-terminus of the alpha chain, which is derived from the carboxyl end of the proenzyme. The autoendoproteolytic cleavage occurs by a canonical serine protease mechanism, in which the side chain hydroxyl group of the serine supplies its oxygen atom to form the C-terminus of the beta chain, while the remainder of the serine residue undergoes an oxidative deamination to produce ammonia and the pyruvoyl prosthetic group on the alpha chain. During this reaction, the Ser that is part of the protease active site of the proenzyme becomes the pyruvoyl prosthetic group, which constitutes an essential element of the active site of the mature decarboxylase.</text>
</comment>
<feature type="modified residue" description="Pyruvic acid (Ser); by autocatalysis" evidence="12">
    <location>
        <position position="269"/>
    </location>
</feature>
<dbReference type="NCBIfam" id="TIGR00163">
    <property type="entry name" value="PS_decarb"/>
    <property type="match status" value="1"/>
</dbReference>
<feature type="chain" id="PRO_5023340067" description="Phosphatidylserine decarboxylase beta chain" evidence="12">
    <location>
        <begin position="1"/>
        <end position="268"/>
    </location>
</feature>
<keyword evidence="7 12" id="KW-0865">Zymogen</keyword>
<dbReference type="AlphaFoldDB" id="A0A346DZS6"/>
<comment type="similarity">
    <text evidence="12">Belongs to the phosphatidylserine decarboxylase family. PSD-B subfamily. Prokaryotic type I sub-subfamily.</text>
</comment>
<comment type="subunit">
    <text evidence="12">Heterodimer of a large membrane-associated beta subunit and a small pyruvoyl-containing alpha subunit.</text>
</comment>
<keyword evidence="13" id="KW-1133">Transmembrane helix</keyword>
<evidence type="ECO:0000256" key="10">
    <source>
        <dbReference type="ARBA" id="ARBA00023264"/>
    </source>
</evidence>
<feature type="active site" description="Schiff-base intermediate with substrate; via pyruvic acid; for decarboxylase activity" evidence="12">
    <location>
        <position position="269"/>
    </location>
</feature>
<dbReference type="Pfam" id="PF02666">
    <property type="entry name" value="PS_Dcarbxylase"/>
    <property type="match status" value="1"/>
</dbReference>
<dbReference type="InterPro" id="IPR033178">
    <property type="entry name" value="PSD_type1_pro"/>
</dbReference>
<keyword evidence="2 12" id="KW-1003">Cell membrane</keyword>
<evidence type="ECO:0000256" key="3">
    <source>
        <dbReference type="ARBA" id="ARBA00022516"/>
    </source>
</evidence>
<comment type="cofactor">
    <cofactor evidence="12">
        <name>pyruvate</name>
        <dbReference type="ChEBI" id="CHEBI:15361"/>
    </cofactor>
    <text evidence="12">Binds 1 pyruvoyl group covalently per subunit.</text>
</comment>